<name>A0A0D3J9F1_EMIH1</name>
<keyword evidence="5" id="KW-0408">Iron</keyword>
<protein>
    <recommendedName>
        <fullName evidence="6">TauD/TfdA-like domain-containing protein</fullName>
    </recommendedName>
</protein>
<dbReference type="GeneID" id="17265681"/>
<feature type="domain" description="TauD/TfdA-like" evidence="6">
    <location>
        <begin position="181"/>
        <end position="352"/>
    </location>
</feature>
<comment type="similarity">
    <text evidence="1">Belongs to the TfdA dioxygenase family.</text>
</comment>
<dbReference type="PANTHER" id="PTHR43779:SF3">
    <property type="entry name" value="(3R)-3-[(CARBOXYMETHYL)AMINO]FATTY ACID OXYGENASE_DECARBOXYLASE"/>
    <property type="match status" value="1"/>
</dbReference>
<dbReference type="InterPro" id="IPR003819">
    <property type="entry name" value="TauD/TfdA-like"/>
</dbReference>
<dbReference type="RefSeq" id="XP_005772565.1">
    <property type="nucleotide sequence ID" value="XM_005772508.1"/>
</dbReference>
<keyword evidence="4" id="KW-0560">Oxidoreductase</keyword>
<evidence type="ECO:0000313" key="7">
    <source>
        <dbReference type="EnsemblProtists" id="EOD20136"/>
    </source>
</evidence>
<dbReference type="Pfam" id="PF02668">
    <property type="entry name" value="TauD"/>
    <property type="match status" value="1"/>
</dbReference>
<proteinExistence type="inferred from homology"/>
<keyword evidence="2" id="KW-0479">Metal-binding</keyword>
<reference evidence="8" key="1">
    <citation type="journal article" date="2013" name="Nature">
        <title>Pan genome of the phytoplankton Emiliania underpins its global distribution.</title>
        <authorList>
            <person name="Read B.A."/>
            <person name="Kegel J."/>
            <person name="Klute M.J."/>
            <person name="Kuo A."/>
            <person name="Lefebvre S.C."/>
            <person name="Maumus F."/>
            <person name="Mayer C."/>
            <person name="Miller J."/>
            <person name="Monier A."/>
            <person name="Salamov A."/>
            <person name="Young J."/>
            <person name="Aguilar M."/>
            <person name="Claverie J.M."/>
            <person name="Frickenhaus S."/>
            <person name="Gonzalez K."/>
            <person name="Herman E.K."/>
            <person name="Lin Y.C."/>
            <person name="Napier J."/>
            <person name="Ogata H."/>
            <person name="Sarno A.F."/>
            <person name="Shmutz J."/>
            <person name="Schroeder D."/>
            <person name="de Vargas C."/>
            <person name="Verret F."/>
            <person name="von Dassow P."/>
            <person name="Valentin K."/>
            <person name="Van de Peer Y."/>
            <person name="Wheeler G."/>
            <person name="Dacks J.B."/>
            <person name="Delwiche C.F."/>
            <person name="Dyhrman S.T."/>
            <person name="Glockner G."/>
            <person name="John U."/>
            <person name="Richards T."/>
            <person name="Worden A.Z."/>
            <person name="Zhang X."/>
            <person name="Grigoriev I.V."/>
            <person name="Allen A.E."/>
            <person name="Bidle K."/>
            <person name="Borodovsky M."/>
            <person name="Bowler C."/>
            <person name="Brownlee C."/>
            <person name="Cock J.M."/>
            <person name="Elias M."/>
            <person name="Gladyshev V.N."/>
            <person name="Groth M."/>
            <person name="Guda C."/>
            <person name="Hadaegh A."/>
            <person name="Iglesias-Rodriguez M.D."/>
            <person name="Jenkins J."/>
            <person name="Jones B.M."/>
            <person name="Lawson T."/>
            <person name="Leese F."/>
            <person name="Lindquist E."/>
            <person name="Lobanov A."/>
            <person name="Lomsadze A."/>
            <person name="Malik S.B."/>
            <person name="Marsh M.E."/>
            <person name="Mackinder L."/>
            <person name="Mock T."/>
            <person name="Mueller-Roeber B."/>
            <person name="Pagarete A."/>
            <person name="Parker M."/>
            <person name="Probert I."/>
            <person name="Quesneville H."/>
            <person name="Raines C."/>
            <person name="Rensing S.A."/>
            <person name="Riano-Pachon D.M."/>
            <person name="Richier S."/>
            <person name="Rokitta S."/>
            <person name="Shiraiwa Y."/>
            <person name="Soanes D.M."/>
            <person name="van der Giezen M."/>
            <person name="Wahlund T.M."/>
            <person name="Williams B."/>
            <person name="Wilson W."/>
            <person name="Wolfe G."/>
            <person name="Wurch L.L."/>
        </authorList>
    </citation>
    <scope>NUCLEOTIDE SEQUENCE</scope>
</reference>
<dbReference type="InterPro" id="IPR051178">
    <property type="entry name" value="TfdA_dioxygenase"/>
</dbReference>
<dbReference type="SUPFAM" id="SSF51197">
    <property type="entry name" value="Clavaminate synthase-like"/>
    <property type="match status" value="1"/>
</dbReference>
<evidence type="ECO:0000256" key="4">
    <source>
        <dbReference type="ARBA" id="ARBA00023002"/>
    </source>
</evidence>
<keyword evidence="8" id="KW-1185">Reference proteome</keyword>
<organism evidence="7 8">
    <name type="scientific">Emiliania huxleyi (strain CCMP1516)</name>
    <dbReference type="NCBI Taxonomy" id="280463"/>
    <lineage>
        <taxon>Eukaryota</taxon>
        <taxon>Haptista</taxon>
        <taxon>Haptophyta</taxon>
        <taxon>Prymnesiophyceae</taxon>
        <taxon>Isochrysidales</taxon>
        <taxon>Noelaerhabdaceae</taxon>
        <taxon>Emiliania</taxon>
    </lineage>
</organism>
<dbReference type="GO" id="GO:0051213">
    <property type="term" value="F:dioxygenase activity"/>
    <property type="evidence" value="ECO:0007669"/>
    <property type="project" value="UniProtKB-KW"/>
</dbReference>
<dbReference type="HOGENOM" id="CLU_753218_0_0_1"/>
<dbReference type="InterPro" id="IPR042098">
    <property type="entry name" value="TauD-like_sf"/>
</dbReference>
<evidence type="ECO:0000256" key="1">
    <source>
        <dbReference type="ARBA" id="ARBA00005896"/>
    </source>
</evidence>
<dbReference type="PaxDb" id="2903-EOD20136"/>
<evidence type="ECO:0000259" key="6">
    <source>
        <dbReference type="Pfam" id="PF02668"/>
    </source>
</evidence>
<reference evidence="7" key="2">
    <citation type="submission" date="2024-10" db="UniProtKB">
        <authorList>
            <consortium name="EnsemblProtists"/>
        </authorList>
    </citation>
    <scope>IDENTIFICATION</scope>
</reference>
<dbReference type="Gene3D" id="3.60.130.10">
    <property type="entry name" value="Clavaminate synthase-like"/>
    <property type="match status" value="1"/>
</dbReference>
<evidence type="ECO:0000313" key="8">
    <source>
        <dbReference type="Proteomes" id="UP000013827"/>
    </source>
</evidence>
<dbReference type="AlphaFoldDB" id="A0A0D3J9F1"/>
<sequence length="368" mass="39611">MVRGVKLFDQFELQSSNAGAGARVHMNLTLCQRNQSQATAVYCTWGTPRGLPNDAVRPVAGRRVASRCEANVQAVLGARDQAALARAAAVHLHGPVSELKCGARLRGCTLSTISSSCSIGPSVALHARRQRGNRLATICTSWELGSLSAWSPLATSTAQVQHVSSTAQPGGAIHQLLAINGTWKGLQGGSYWHQDGQFWQAPKQNIFSVLHAQALPPAGGGTGFADLRAARSTLSQPLLERAARASIRASLIKILPNPGVSFRGPTAEDIARMPEAEHPMLSRRCLDGGPLLYVGSKYMDVVGLETAEAGKALLSKYAWDVGDILVWDNTQVLHRPFPYDNDGTNVRKLYRTQAWMLPVAEPRGKQEL</sequence>
<dbReference type="EnsemblProtists" id="EOD20136">
    <property type="protein sequence ID" value="EOD20136"/>
    <property type="gene ID" value="EMIHUDRAFT_242423"/>
</dbReference>
<dbReference type="PANTHER" id="PTHR43779">
    <property type="entry name" value="DIOXYGENASE RV0097-RELATED"/>
    <property type="match status" value="1"/>
</dbReference>
<evidence type="ECO:0000256" key="2">
    <source>
        <dbReference type="ARBA" id="ARBA00022723"/>
    </source>
</evidence>
<dbReference type="KEGG" id="ehx:EMIHUDRAFT_242423"/>
<dbReference type="Proteomes" id="UP000013827">
    <property type="component" value="Unassembled WGS sequence"/>
</dbReference>
<keyword evidence="3" id="KW-0223">Dioxygenase</keyword>
<evidence type="ECO:0000256" key="5">
    <source>
        <dbReference type="ARBA" id="ARBA00023004"/>
    </source>
</evidence>
<accession>A0A0D3J9F1</accession>
<evidence type="ECO:0000256" key="3">
    <source>
        <dbReference type="ARBA" id="ARBA00022964"/>
    </source>
</evidence>
<dbReference type="GO" id="GO:0046872">
    <property type="term" value="F:metal ion binding"/>
    <property type="evidence" value="ECO:0007669"/>
    <property type="project" value="UniProtKB-KW"/>
</dbReference>